<evidence type="ECO:0000313" key="1">
    <source>
        <dbReference type="EMBL" id="PHM61825.1"/>
    </source>
</evidence>
<dbReference type="EMBL" id="NJAK01000001">
    <property type="protein sequence ID" value="PHM61825.1"/>
    <property type="molecule type" value="Genomic_DNA"/>
</dbReference>
<accession>A0A2D0KET4</accession>
<evidence type="ECO:0000313" key="2">
    <source>
        <dbReference type="Proteomes" id="UP000222168"/>
    </source>
</evidence>
<proteinExistence type="predicted"/>
<keyword evidence="2" id="KW-1185">Reference proteome</keyword>
<dbReference type="AlphaFoldDB" id="A0A2D0KET4"/>
<sequence>MSFQLTSKVEHRVNLNKIFKGEQGEQFYPYFFNTVGVNKKVFSGRCFSTLRFTGVMY</sequence>
<protein>
    <submittedName>
        <fullName evidence="1">Uncharacterized protein</fullName>
    </submittedName>
</protein>
<gene>
    <name evidence="1" type="ORF">Xish_00974</name>
</gene>
<dbReference type="Proteomes" id="UP000222168">
    <property type="component" value="Unassembled WGS sequence"/>
</dbReference>
<reference evidence="1 2" key="1">
    <citation type="journal article" date="2017" name="Nat. Microbiol.">
        <title>Natural product diversity associated with the nematode symbionts Photorhabdus and Xenorhabdus.</title>
        <authorList>
            <person name="Tobias N.J."/>
            <person name="Wolff H."/>
            <person name="Djahanschiri B."/>
            <person name="Grundmann F."/>
            <person name="Kronenwerth M."/>
            <person name="Shi Y.M."/>
            <person name="Simonyi S."/>
            <person name="Grun P."/>
            <person name="Shapiro-Ilan D."/>
            <person name="Pidot S.J."/>
            <person name="Stinear T.P."/>
            <person name="Ebersberger I."/>
            <person name="Bode H.B."/>
        </authorList>
    </citation>
    <scope>NUCLEOTIDE SEQUENCE [LARGE SCALE GENOMIC DNA]</scope>
    <source>
        <strain evidence="1 2">DSM 22670</strain>
    </source>
</reference>
<comment type="caution">
    <text evidence="1">The sequence shown here is derived from an EMBL/GenBank/DDBJ whole genome shotgun (WGS) entry which is preliminary data.</text>
</comment>
<organism evidence="1 2">
    <name type="scientific">Xenorhabdus ishibashii</name>
    <dbReference type="NCBI Taxonomy" id="1034471"/>
    <lineage>
        <taxon>Bacteria</taxon>
        <taxon>Pseudomonadati</taxon>
        <taxon>Pseudomonadota</taxon>
        <taxon>Gammaproteobacteria</taxon>
        <taxon>Enterobacterales</taxon>
        <taxon>Morganellaceae</taxon>
        <taxon>Xenorhabdus</taxon>
    </lineage>
</organism>
<name>A0A2D0KET4_9GAMM</name>